<dbReference type="GO" id="GO:0009103">
    <property type="term" value="P:lipopolysaccharide biosynthetic process"/>
    <property type="evidence" value="ECO:0007669"/>
    <property type="project" value="TreeGrafter"/>
</dbReference>
<proteinExistence type="predicted"/>
<evidence type="ECO:0000259" key="2">
    <source>
        <dbReference type="Pfam" id="PF00534"/>
    </source>
</evidence>
<dbReference type="EMBL" id="RQFK01000011">
    <property type="protein sequence ID" value="TGK86750.1"/>
    <property type="molecule type" value="Genomic_DNA"/>
</dbReference>
<feature type="domain" description="Glycosyl transferase family 1" evidence="2">
    <location>
        <begin position="198"/>
        <end position="350"/>
    </location>
</feature>
<accession>A0A4R9IEM1</accession>
<dbReference type="PANTHER" id="PTHR46401:SF2">
    <property type="entry name" value="GLYCOSYLTRANSFERASE WBBK-RELATED"/>
    <property type="match status" value="1"/>
</dbReference>
<gene>
    <name evidence="3" type="ORF">EHQ24_03850</name>
</gene>
<organism evidence="3 4">
    <name type="scientific">Leptospira noumeaensis</name>
    <dbReference type="NCBI Taxonomy" id="2484964"/>
    <lineage>
        <taxon>Bacteria</taxon>
        <taxon>Pseudomonadati</taxon>
        <taxon>Spirochaetota</taxon>
        <taxon>Spirochaetia</taxon>
        <taxon>Leptospirales</taxon>
        <taxon>Leptospiraceae</taxon>
        <taxon>Leptospira</taxon>
    </lineage>
</organism>
<dbReference type="Gene3D" id="3.40.50.2000">
    <property type="entry name" value="Glycogen Phosphorylase B"/>
    <property type="match status" value="1"/>
</dbReference>
<name>A0A4R9IEM1_9LEPT</name>
<dbReference type="InterPro" id="IPR001296">
    <property type="entry name" value="Glyco_trans_1"/>
</dbReference>
<protein>
    <submittedName>
        <fullName evidence="3">Glycosyltransferase family 1 protein</fullName>
    </submittedName>
</protein>
<keyword evidence="4" id="KW-1185">Reference proteome</keyword>
<evidence type="ECO:0000313" key="3">
    <source>
        <dbReference type="EMBL" id="TGK86750.1"/>
    </source>
</evidence>
<evidence type="ECO:0000313" key="4">
    <source>
        <dbReference type="Proteomes" id="UP000298009"/>
    </source>
</evidence>
<dbReference type="OrthoDB" id="9797829at2"/>
<keyword evidence="1 3" id="KW-0808">Transferase</keyword>
<comment type="caution">
    <text evidence="3">The sequence shown here is derived from an EMBL/GenBank/DDBJ whole genome shotgun (WGS) entry which is preliminary data.</text>
</comment>
<dbReference type="AlphaFoldDB" id="A0A4R9IEM1"/>
<sequence length="380" mass="44199">MVRTTKRIGLDARPLSTRVSGVGRLIAETLKAFPHKEEYDFFLFSHLPIHEDHKAVLNLPNVTWVKGGGFLKWKGGLYYNLFIPFYLLKHRLDLFWGSQQVLPPFLPSSLSAVLTYCDLVLYLYPETMRWIAKVQQRLFQRYSVRRSSFILSISKQTSDDMCRKFDYPVDQTGVSYPGVNPEEMLKLLETEPSLRVKDLGTDYLLSVSTIEPRKNYPFLLEVFREYRKIDPHHYRPWVIVGKIGWESSEFIEELRQERALFKDIHILDSVSDSELQHLYKRAGLFAFASKYEGFGIPMVEAIFHGLNCVVSDIPTFREIGKDGVTYLPYQTKEDAKAWAESIKKFFEKPIPPEVSISEFTWENAAKITEEVFRKVLEEGE</sequence>
<dbReference type="PANTHER" id="PTHR46401">
    <property type="entry name" value="GLYCOSYLTRANSFERASE WBBK-RELATED"/>
    <property type="match status" value="1"/>
</dbReference>
<dbReference type="Pfam" id="PF00534">
    <property type="entry name" value="Glycos_transf_1"/>
    <property type="match status" value="1"/>
</dbReference>
<dbReference type="SUPFAM" id="SSF53756">
    <property type="entry name" value="UDP-Glycosyltransferase/glycogen phosphorylase"/>
    <property type="match status" value="1"/>
</dbReference>
<dbReference type="RefSeq" id="WP_135600374.1">
    <property type="nucleotide sequence ID" value="NZ_RQFK01000011.1"/>
</dbReference>
<evidence type="ECO:0000256" key="1">
    <source>
        <dbReference type="ARBA" id="ARBA00022679"/>
    </source>
</evidence>
<dbReference type="Proteomes" id="UP000298009">
    <property type="component" value="Unassembled WGS sequence"/>
</dbReference>
<dbReference type="GO" id="GO:0016757">
    <property type="term" value="F:glycosyltransferase activity"/>
    <property type="evidence" value="ECO:0007669"/>
    <property type="project" value="InterPro"/>
</dbReference>
<reference evidence="3" key="1">
    <citation type="journal article" date="2019" name="PLoS Negl. Trop. Dis.">
        <title>Revisiting the worldwide diversity of Leptospira species in the environment.</title>
        <authorList>
            <person name="Vincent A.T."/>
            <person name="Schiettekatte O."/>
            <person name="Bourhy P."/>
            <person name="Veyrier F.J."/>
            <person name="Picardeau M."/>
        </authorList>
    </citation>
    <scope>NUCLEOTIDE SEQUENCE [LARGE SCALE GENOMIC DNA]</scope>
    <source>
        <strain evidence="3">201800287</strain>
    </source>
</reference>
<dbReference type="CDD" id="cd03809">
    <property type="entry name" value="GT4_MtfB-like"/>
    <property type="match status" value="1"/>
</dbReference>